<dbReference type="InterPro" id="IPR037124">
    <property type="entry name" value="Chaperonin_GroES_sf"/>
</dbReference>
<comment type="caution">
    <text evidence="6">The sequence shown here is derived from an EMBL/GenBank/DDBJ whole genome shotgun (WGS) entry which is preliminary data.</text>
</comment>
<comment type="subcellular location">
    <subcellularLocation>
        <location evidence="3">Cytoplasm</location>
    </subcellularLocation>
</comment>
<dbReference type="PANTHER" id="PTHR10772:SF58">
    <property type="entry name" value="CO-CHAPERONIN GROES"/>
    <property type="match status" value="1"/>
</dbReference>
<dbReference type="PANTHER" id="PTHR10772">
    <property type="entry name" value="10 KDA HEAT SHOCK PROTEIN"/>
    <property type="match status" value="1"/>
</dbReference>
<comment type="subunit">
    <text evidence="3">Heptamer of 7 subunits arranged in a ring. Interacts with the chaperonin GroEL.</text>
</comment>
<dbReference type="FunFam" id="2.30.33.40:FF:000001">
    <property type="entry name" value="10 kDa chaperonin"/>
    <property type="match status" value="1"/>
</dbReference>
<evidence type="ECO:0000256" key="2">
    <source>
        <dbReference type="ARBA" id="ARBA00023186"/>
    </source>
</evidence>
<comment type="similarity">
    <text evidence="1 3 4">Belongs to the GroES chaperonin family.</text>
</comment>
<dbReference type="HAMAP" id="MF_00580">
    <property type="entry name" value="CH10"/>
    <property type="match status" value="1"/>
</dbReference>
<dbReference type="Pfam" id="PF00166">
    <property type="entry name" value="Cpn10"/>
    <property type="match status" value="1"/>
</dbReference>
<evidence type="ECO:0000256" key="5">
    <source>
        <dbReference type="SAM" id="MobiDB-lite"/>
    </source>
</evidence>
<accession>A0A7X0LLD4</accession>
<dbReference type="NCBIfam" id="NF001531">
    <property type="entry name" value="PRK00364.2-2"/>
    <property type="match status" value="1"/>
</dbReference>
<evidence type="ECO:0000256" key="3">
    <source>
        <dbReference type="HAMAP-Rule" id="MF_00580"/>
    </source>
</evidence>
<dbReference type="PROSITE" id="PS00681">
    <property type="entry name" value="CHAPERONINS_CPN10"/>
    <property type="match status" value="1"/>
</dbReference>
<dbReference type="InterPro" id="IPR020818">
    <property type="entry name" value="Chaperonin_GroES"/>
</dbReference>
<dbReference type="PRINTS" id="PR00297">
    <property type="entry name" value="CHAPERONIN10"/>
</dbReference>
<evidence type="ECO:0000313" key="7">
    <source>
        <dbReference type="Proteomes" id="UP000541810"/>
    </source>
</evidence>
<dbReference type="RefSeq" id="WP_184678855.1">
    <property type="nucleotide sequence ID" value="NZ_JACHGY010000001.1"/>
</dbReference>
<dbReference type="CDD" id="cd00320">
    <property type="entry name" value="cpn10"/>
    <property type="match status" value="1"/>
</dbReference>
<dbReference type="GO" id="GO:0005524">
    <property type="term" value="F:ATP binding"/>
    <property type="evidence" value="ECO:0007669"/>
    <property type="project" value="InterPro"/>
</dbReference>
<dbReference type="GO" id="GO:0051087">
    <property type="term" value="F:protein-folding chaperone binding"/>
    <property type="evidence" value="ECO:0007669"/>
    <property type="project" value="TreeGrafter"/>
</dbReference>
<dbReference type="GO" id="GO:0051082">
    <property type="term" value="F:unfolded protein binding"/>
    <property type="evidence" value="ECO:0007669"/>
    <property type="project" value="TreeGrafter"/>
</dbReference>
<dbReference type="Proteomes" id="UP000541810">
    <property type="component" value="Unassembled WGS sequence"/>
</dbReference>
<dbReference type="Gene3D" id="2.30.33.40">
    <property type="entry name" value="GroES chaperonin"/>
    <property type="match status" value="1"/>
</dbReference>
<reference evidence="6 7" key="1">
    <citation type="submission" date="2020-08" db="EMBL/GenBank/DDBJ databases">
        <title>Genomic Encyclopedia of Type Strains, Phase IV (KMG-IV): sequencing the most valuable type-strain genomes for metagenomic binning, comparative biology and taxonomic classification.</title>
        <authorList>
            <person name="Goeker M."/>
        </authorList>
    </citation>
    <scope>NUCLEOTIDE SEQUENCE [LARGE SCALE GENOMIC DNA]</scope>
    <source>
        <strain evidence="6 7">DSM 103725</strain>
    </source>
</reference>
<keyword evidence="3" id="KW-0963">Cytoplasm</keyword>
<comment type="function">
    <text evidence="3 4">Together with the chaperonin GroEL, plays an essential role in assisting protein folding. The GroEL-GroES system forms a nano-cage that allows encapsulation of the non-native substrate proteins and provides a physical environment optimized to promote and accelerate protein folding. GroES binds to the apical surface of the GroEL ring, thereby capping the opening of the GroEL channel.</text>
</comment>
<dbReference type="SMART" id="SM00883">
    <property type="entry name" value="Cpn10"/>
    <property type="match status" value="1"/>
</dbReference>
<evidence type="ECO:0000313" key="6">
    <source>
        <dbReference type="EMBL" id="MBB6431385.1"/>
    </source>
</evidence>
<dbReference type="AlphaFoldDB" id="A0A7X0LLD4"/>
<dbReference type="GO" id="GO:0044183">
    <property type="term" value="F:protein folding chaperone"/>
    <property type="evidence" value="ECO:0007669"/>
    <property type="project" value="InterPro"/>
</dbReference>
<gene>
    <name evidence="3" type="primary">groES</name>
    <name evidence="3" type="synonym">groS</name>
    <name evidence="6" type="ORF">HNQ40_003191</name>
</gene>
<evidence type="ECO:0000256" key="1">
    <source>
        <dbReference type="ARBA" id="ARBA00006975"/>
    </source>
</evidence>
<evidence type="ECO:0000256" key="4">
    <source>
        <dbReference type="RuleBase" id="RU000535"/>
    </source>
</evidence>
<feature type="region of interest" description="Disordered" evidence="5">
    <location>
        <begin position="35"/>
        <end position="61"/>
    </location>
</feature>
<keyword evidence="2 3" id="KW-0143">Chaperone</keyword>
<dbReference type="NCBIfam" id="NF001533">
    <property type="entry name" value="PRK00364.2-4"/>
    <property type="match status" value="1"/>
</dbReference>
<dbReference type="GO" id="GO:0005737">
    <property type="term" value="C:cytoplasm"/>
    <property type="evidence" value="ECO:0007669"/>
    <property type="project" value="UniProtKB-SubCell"/>
</dbReference>
<dbReference type="InterPro" id="IPR018369">
    <property type="entry name" value="Chaprnonin_Cpn10_CS"/>
</dbReference>
<dbReference type="InterPro" id="IPR011032">
    <property type="entry name" value="GroES-like_sf"/>
</dbReference>
<dbReference type="NCBIfam" id="NF001534">
    <property type="entry name" value="PRK00364.2-5"/>
    <property type="match status" value="1"/>
</dbReference>
<sequence>MATATKTSIKPLDDRVLVKPTEAEEKTASGIYLPEGAKEKPQTGKIVAAGPGKLNDDGSRNKLTVKKGDTVLYGKYAGTEIDVDGVTHMIMRESELLGVMEK</sequence>
<dbReference type="GO" id="GO:0046872">
    <property type="term" value="F:metal ion binding"/>
    <property type="evidence" value="ECO:0007669"/>
    <property type="project" value="TreeGrafter"/>
</dbReference>
<dbReference type="SUPFAM" id="SSF50129">
    <property type="entry name" value="GroES-like"/>
    <property type="match status" value="1"/>
</dbReference>
<organism evidence="6 7">
    <name type="scientific">Algisphaera agarilytica</name>
    <dbReference type="NCBI Taxonomy" id="1385975"/>
    <lineage>
        <taxon>Bacteria</taxon>
        <taxon>Pseudomonadati</taxon>
        <taxon>Planctomycetota</taxon>
        <taxon>Phycisphaerae</taxon>
        <taxon>Phycisphaerales</taxon>
        <taxon>Phycisphaeraceae</taxon>
        <taxon>Algisphaera</taxon>
    </lineage>
</organism>
<dbReference type="EMBL" id="JACHGY010000001">
    <property type="protein sequence ID" value="MBB6431385.1"/>
    <property type="molecule type" value="Genomic_DNA"/>
</dbReference>
<keyword evidence="7" id="KW-1185">Reference proteome</keyword>
<protein>
    <recommendedName>
        <fullName evidence="3">Co-chaperonin GroES</fullName>
    </recommendedName>
    <alternativeName>
        <fullName evidence="3">10 kDa chaperonin</fullName>
    </alternativeName>
    <alternativeName>
        <fullName evidence="3">Chaperonin-10</fullName>
        <shortName evidence="3">Cpn10</shortName>
    </alternativeName>
</protein>
<proteinExistence type="inferred from homology"/>
<name>A0A7X0LLD4_9BACT</name>